<dbReference type="KEGG" id="jli:EXU32_08710"/>
<dbReference type="OrthoDB" id="9803968at2"/>
<keyword evidence="4" id="KW-1185">Reference proteome</keyword>
<protein>
    <submittedName>
        <fullName evidence="3">AMP-dependent synthetase</fullName>
    </submittedName>
</protein>
<accession>A0A4P6MTT2</accession>
<dbReference type="PANTHER" id="PTHR43767:SF1">
    <property type="entry name" value="NONRIBOSOMAL PEPTIDE SYNTHASE PES1 (EUROFUNG)-RELATED"/>
    <property type="match status" value="1"/>
</dbReference>
<dbReference type="Gene3D" id="3.30.300.30">
    <property type="match status" value="1"/>
</dbReference>
<dbReference type="InterPro" id="IPR042099">
    <property type="entry name" value="ANL_N_sf"/>
</dbReference>
<dbReference type="InterPro" id="IPR000873">
    <property type="entry name" value="AMP-dep_synth/lig_dom"/>
</dbReference>
<dbReference type="InterPro" id="IPR050237">
    <property type="entry name" value="ATP-dep_AMP-bd_enzyme"/>
</dbReference>
<organism evidence="3 4">
    <name type="scientific">Janibacter limosus</name>
    <dbReference type="NCBI Taxonomy" id="53458"/>
    <lineage>
        <taxon>Bacteria</taxon>
        <taxon>Bacillati</taxon>
        <taxon>Actinomycetota</taxon>
        <taxon>Actinomycetes</taxon>
        <taxon>Micrococcales</taxon>
        <taxon>Intrasporangiaceae</taxon>
        <taxon>Janibacter</taxon>
    </lineage>
</organism>
<dbReference type="EMBL" id="CP036164">
    <property type="protein sequence ID" value="QBF46326.1"/>
    <property type="molecule type" value="Genomic_DNA"/>
</dbReference>
<reference evidence="3 4" key="1">
    <citation type="submission" date="2019-02" db="EMBL/GenBank/DDBJ databases">
        <title>Genomic data mining of an Antarctic deep-sea actinobacterium, Janibacterlimosus P3-3-X1.</title>
        <authorList>
            <person name="Liao L."/>
            <person name="Chen B."/>
        </authorList>
    </citation>
    <scope>NUCLEOTIDE SEQUENCE [LARGE SCALE GENOMIC DNA]</scope>
    <source>
        <strain evidence="3 4">P3-3-X1</strain>
    </source>
</reference>
<evidence type="ECO:0000313" key="3">
    <source>
        <dbReference type="EMBL" id="QBF46326.1"/>
    </source>
</evidence>
<name>A0A4P6MTT2_9MICO</name>
<dbReference type="PANTHER" id="PTHR43767">
    <property type="entry name" value="LONG-CHAIN-FATTY-ACID--COA LIGASE"/>
    <property type="match status" value="1"/>
</dbReference>
<evidence type="ECO:0000259" key="2">
    <source>
        <dbReference type="Pfam" id="PF13193"/>
    </source>
</evidence>
<proteinExistence type="predicted"/>
<dbReference type="InterPro" id="IPR045851">
    <property type="entry name" value="AMP-bd_C_sf"/>
</dbReference>
<evidence type="ECO:0000313" key="4">
    <source>
        <dbReference type="Proteomes" id="UP000290408"/>
    </source>
</evidence>
<dbReference type="Pfam" id="PF00501">
    <property type="entry name" value="AMP-binding"/>
    <property type="match status" value="1"/>
</dbReference>
<dbReference type="SUPFAM" id="SSF56801">
    <property type="entry name" value="Acetyl-CoA synthetase-like"/>
    <property type="match status" value="1"/>
</dbReference>
<dbReference type="GO" id="GO:0016878">
    <property type="term" value="F:acid-thiol ligase activity"/>
    <property type="evidence" value="ECO:0007669"/>
    <property type="project" value="UniProtKB-ARBA"/>
</dbReference>
<feature type="domain" description="AMP-binding enzyme C-terminal" evidence="2">
    <location>
        <begin position="447"/>
        <end position="523"/>
    </location>
</feature>
<sequence>MKPDLSLVDPLEYNLATRNNAGDVLVRSAALFPDRVAVVDGGREVTYRELAETADRLGHALLRLGLPAGSPVAVTMMNSWRLLATYYACARAGLVCMPLNFLLSGQDQGWILQDSQPPVLVTDSVFRPLHEQVLPSVPVVQNVIVTDEDDPEPVAGLSTHSWQGLVDDAPSTPLEVIVDDRDIVQCLYTSGTTSRPKGVLVSHTSLVTSLLSNALVTRQSWGPNSPVMLVVLPMFHVTALNTVTMPVLMMGGTAVLGPMAFDPVASLDLIERHRVTHMMMLPMMHRACVGVQQQQPRDLSSVTTAIYAMAPMPSELLDAVDAMYPNADVILGSGQTEVVPTTVMQWPEHRHSAPESWGPQSVSVLAKTMDATGEVQGPGETGEIVYRAPNVCSGYWNNAEANQAAFAHGWFHSSDIGHLDDAGVVWFTDRLKDIIKSGGENVSSVVVEGVVLGAPGVAECTVIGVPDERWGEAVCAVVVPDGSVAEPDLEAGVIAHAKAKLAGFQVPKQVRVVDGLPKTATGKIQKHEVRGLIR</sequence>
<feature type="domain" description="AMP-dependent synthetase/ligase" evidence="1">
    <location>
        <begin position="27"/>
        <end position="396"/>
    </location>
</feature>
<dbReference type="Gene3D" id="3.40.50.12780">
    <property type="entry name" value="N-terminal domain of ligase-like"/>
    <property type="match status" value="1"/>
</dbReference>
<dbReference type="RefSeq" id="WP_130629548.1">
    <property type="nucleotide sequence ID" value="NZ_CP036164.1"/>
</dbReference>
<evidence type="ECO:0000259" key="1">
    <source>
        <dbReference type="Pfam" id="PF00501"/>
    </source>
</evidence>
<dbReference type="Proteomes" id="UP000290408">
    <property type="component" value="Chromosome"/>
</dbReference>
<dbReference type="Pfam" id="PF13193">
    <property type="entry name" value="AMP-binding_C"/>
    <property type="match status" value="1"/>
</dbReference>
<dbReference type="AlphaFoldDB" id="A0A4P6MTT2"/>
<gene>
    <name evidence="3" type="ORF">EXU32_08710</name>
</gene>
<dbReference type="InterPro" id="IPR025110">
    <property type="entry name" value="AMP-bd_C"/>
</dbReference>